<dbReference type="EMBL" id="KB822719">
    <property type="protein sequence ID" value="ETN42301.1"/>
    <property type="molecule type" value="Genomic_DNA"/>
</dbReference>
<keyword evidence="7" id="KW-1185">Reference proteome</keyword>
<dbReference type="eggNOG" id="ENOG502RKB2">
    <property type="taxonomic scope" value="Eukaryota"/>
</dbReference>
<evidence type="ECO:0000313" key="6">
    <source>
        <dbReference type="EMBL" id="ETN42301.1"/>
    </source>
</evidence>
<name>W2S0Q2_CYPE1</name>
<organism evidence="6 7">
    <name type="scientific">Cyphellophora europaea (strain CBS 101466)</name>
    <name type="common">Phialophora europaea</name>
    <dbReference type="NCBI Taxonomy" id="1220924"/>
    <lineage>
        <taxon>Eukaryota</taxon>
        <taxon>Fungi</taxon>
        <taxon>Dikarya</taxon>
        <taxon>Ascomycota</taxon>
        <taxon>Pezizomycotina</taxon>
        <taxon>Eurotiomycetes</taxon>
        <taxon>Chaetothyriomycetidae</taxon>
        <taxon>Chaetothyriales</taxon>
        <taxon>Cyphellophoraceae</taxon>
        <taxon>Cyphellophora</taxon>
    </lineage>
</organism>
<dbReference type="Proteomes" id="UP000030752">
    <property type="component" value="Unassembled WGS sequence"/>
</dbReference>
<dbReference type="PANTHER" id="PTHR23041">
    <property type="entry name" value="RING FINGER DOMAIN-CONTAINING"/>
    <property type="match status" value="1"/>
</dbReference>
<dbReference type="GeneID" id="19971581"/>
<dbReference type="HOGENOM" id="CLU_083057_0_0_1"/>
<dbReference type="InterPro" id="IPR047134">
    <property type="entry name" value="RNF4"/>
</dbReference>
<accession>W2S0Q2</accession>
<dbReference type="Pfam" id="PF13923">
    <property type="entry name" value="zf-C3HC4_2"/>
    <property type="match status" value="1"/>
</dbReference>
<keyword evidence="3" id="KW-0862">Zinc</keyword>
<dbReference type="PROSITE" id="PS00518">
    <property type="entry name" value="ZF_RING_1"/>
    <property type="match status" value="1"/>
</dbReference>
<dbReference type="VEuPathDB" id="FungiDB:HMPREF1541_04242"/>
<dbReference type="PROSITE" id="PS50089">
    <property type="entry name" value="ZF_RING_2"/>
    <property type="match status" value="1"/>
</dbReference>
<dbReference type="InterPro" id="IPR017907">
    <property type="entry name" value="Znf_RING_CS"/>
</dbReference>
<evidence type="ECO:0000259" key="5">
    <source>
        <dbReference type="PROSITE" id="PS50089"/>
    </source>
</evidence>
<dbReference type="InParanoid" id="W2S0Q2"/>
<dbReference type="SUPFAM" id="SSF57850">
    <property type="entry name" value="RING/U-box"/>
    <property type="match status" value="1"/>
</dbReference>
<reference evidence="6 7" key="1">
    <citation type="submission" date="2013-03" db="EMBL/GenBank/DDBJ databases">
        <title>The Genome Sequence of Phialophora europaea CBS 101466.</title>
        <authorList>
            <consortium name="The Broad Institute Genomics Platform"/>
            <person name="Cuomo C."/>
            <person name="de Hoog S."/>
            <person name="Gorbushina A."/>
            <person name="Walker B."/>
            <person name="Young S.K."/>
            <person name="Zeng Q."/>
            <person name="Gargeya S."/>
            <person name="Fitzgerald M."/>
            <person name="Haas B."/>
            <person name="Abouelleil A."/>
            <person name="Allen A.W."/>
            <person name="Alvarado L."/>
            <person name="Arachchi H.M."/>
            <person name="Berlin A.M."/>
            <person name="Chapman S.B."/>
            <person name="Gainer-Dewar J."/>
            <person name="Goldberg J."/>
            <person name="Griggs A."/>
            <person name="Gujja S."/>
            <person name="Hansen M."/>
            <person name="Howarth C."/>
            <person name="Imamovic A."/>
            <person name="Ireland A."/>
            <person name="Larimer J."/>
            <person name="McCowan C."/>
            <person name="Murphy C."/>
            <person name="Pearson M."/>
            <person name="Poon T.W."/>
            <person name="Priest M."/>
            <person name="Roberts A."/>
            <person name="Saif S."/>
            <person name="Shea T."/>
            <person name="Sisk P."/>
            <person name="Sykes S."/>
            <person name="Wortman J."/>
            <person name="Nusbaum C."/>
            <person name="Birren B."/>
        </authorList>
    </citation>
    <scope>NUCLEOTIDE SEQUENCE [LARGE SCALE GENOMIC DNA]</scope>
    <source>
        <strain evidence="6 7">CBS 101466</strain>
    </source>
</reference>
<feature type="domain" description="RING-type" evidence="5">
    <location>
        <begin position="116"/>
        <end position="173"/>
    </location>
</feature>
<gene>
    <name evidence="6" type="ORF">HMPREF1541_04242</name>
</gene>
<evidence type="ECO:0000256" key="2">
    <source>
        <dbReference type="ARBA" id="ARBA00022771"/>
    </source>
</evidence>
<keyword evidence="2 4" id="KW-0863">Zinc-finger</keyword>
<dbReference type="RefSeq" id="XP_008716810.1">
    <property type="nucleotide sequence ID" value="XM_008718588.1"/>
</dbReference>
<dbReference type="SMART" id="SM00184">
    <property type="entry name" value="RING"/>
    <property type="match status" value="1"/>
</dbReference>
<dbReference type="PANTHER" id="PTHR23041:SF78">
    <property type="entry name" value="E3 UBIQUITIN-PROTEIN LIGASE RNF4"/>
    <property type="match status" value="1"/>
</dbReference>
<evidence type="ECO:0000256" key="4">
    <source>
        <dbReference type="PROSITE-ProRule" id="PRU00175"/>
    </source>
</evidence>
<dbReference type="Gene3D" id="3.30.40.10">
    <property type="entry name" value="Zinc/RING finger domain, C3HC4 (zinc finger)"/>
    <property type="match status" value="1"/>
</dbReference>
<dbReference type="AlphaFoldDB" id="W2S0Q2"/>
<dbReference type="InterPro" id="IPR001841">
    <property type="entry name" value="Znf_RING"/>
</dbReference>
<evidence type="ECO:0000313" key="7">
    <source>
        <dbReference type="Proteomes" id="UP000030752"/>
    </source>
</evidence>
<dbReference type="STRING" id="1220924.W2S0Q2"/>
<proteinExistence type="predicted"/>
<dbReference type="InterPro" id="IPR013083">
    <property type="entry name" value="Znf_RING/FYVE/PHD"/>
</dbReference>
<evidence type="ECO:0000256" key="1">
    <source>
        <dbReference type="ARBA" id="ARBA00022723"/>
    </source>
</evidence>
<evidence type="ECO:0000256" key="3">
    <source>
        <dbReference type="ARBA" id="ARBA00022833"/>
    </source>
</evidence>
<dbReference type="GO" id="GO:0008270">
    <property type="term" value="F:zinc ion binding"/>
    <property type="evidence" value="ECO:0007669"/>
    <property type="project" value="UniProtKB-KW"/>
</dbReference>
<protein>
    <recommendedName>
        <fullName evidence="5">RING-type domain-containing protein</fullName>
    </recommendedName>
</protein>
<sequence length="204" mass="22800">MPETRSTFDASQCLEDVDGDIANEYNTILDAAVAARDKYAKLMTLAQKLKRALVSKQAEFNQHAGHYQHDVAYHRACAETARDTLRVVRRLSRSAAVTNIYPRICERPQKTKHLCCNICMDNLKNVVTRCGHGYCTGCLATWLRPTNNDDAASDESDMESLAEQVEAPCPTCRRILNAEEDVWPIFMQNGGSIPEVVCVDSDDD</sequence>
<keyword evidence="1" id="KW-0479">Metal-binding</keyword>
<dbReference type="OrthoDB" id="6105938at2759"/>